<reference evidence="4 5" key="1">
    <citation type="submission" date="2019-01" db="EMBL/GenBank/DDBJ databases">
        <title>Fusobacterium necrophorum Isolated From the Uterus of Dairy Cows.</title>
        <authorList>
            <person name="Francis A.M."/>
        </authorList>
    </citation>
    <scope>NUCLEOTIDE SEQUENCE [LARGE SCALE GENOMIC DNA]</scope>
    <source>
        <strain evidence="4 5">KG35</strain>
    </source>
</reference>
<dbReference type="EMBL" id="SBAP01000012">
    <property type="protein sequence ID" value="RXZ69763.1"/>
    <property type="molecule type" value="Genomic_DNA"/>
</dbReference>
<dbReference type="UniPathway" id="UPA00124"/>
<sequence>MILITGAKGQLGMAFQRLFQREKIEYIATDKEELDITNEIILQDFVKGKEISLLINCAAYNQVDKAEAEREESEKLNSEAPGKLAVLAKKIGADYITYSTDFVFDGEKNSPYTEEDIPNPLSVYGRMKWEGEKAVFQEKENSFVIRTSWIFGKDRPNFIRQLLDWADIKQELFMVENQISSLSYAEDLAYFSWKLFQTKQYGLYHFSNSGESSKYDQAKYILEKIHWKGRLHRAKREDFPQEAKRPKYSKLDSSKLEKAIGEKIPSWEDAICRFLEESL</sequence>
<dbReference type="EC" id="1.1.1.133" evidence="2"/>
<dbReference type="Gene3D" id="3.90.25.10">
    <property type="entry name" value="UDP-galactose 4-epimerase, domain 1"/>
    <property type="match status" value="1"/>
</dbReference>
<dbReference type="NCBIfam" id="TIGR01214">
    <property type="entry name" value="rmlD"/>
    <property type="match status" value="1"/>
</dbReference>
<dbReference type="InterPro" id="IPR029903">
    <property type="entry name" value="RmlD-like-bd"/>
</dbReference>
<evidence type="ECO:0000256" key="1">
    <source>
        <dbReference type="ARBA" id="ARBA00010944"/>
    </source>
</evidence>
<evidence type="ECO:0000259" key="3">
    <source>
        <dbReference type="Pfam" id="PF04321"/>
    </source>
</evidence>
<dbReference type="CDD" id="cd05254">
    <property type="entry name" value="dTDP_HR_like_SDR_e"/>
    <property type="match status" value="1"/>
</dbReference>
<dbReference type="AlphaFoldDB" id="A0A4Q2L0B5"/>
<name>A0A4Q2L0B5_9FUSO</name>
<protein>
    <recommendedName>
        <fullName evidence="2">dTDP-4-dehydrorhamnose reductase</fullName>
        <ecNumber evidence="2">1.1.1.133</ecNumber>
    </recommendedName>
</protein>
<dbReference type="SUPFAM" id="SSF51735">
    <property type="entry name" value="NAD(P)-binding Rossmann-fold domains"/>
    <property type="match status" value="1"/>
</dbReference>
<dbReference type="GO" id="GO:0005829">
    <property type="term" value="C:cytosol"/>
    <property type="evidence" value="ECO:0007669"/>
    <property type="project" value="TreeGrafter"/>
</dbReference>
<comment type="similarity">
    <text evidence="1 2">Belongs to the dTDP-4-dehydrorhamnose reductase family.</text>
</comment>
<dbReference type="Pfam" id="PF04321">
    <property type="entry name" value="RmlD_sub_bind"/>
    <property type="match status" value="1"/>
</dbReference>
<evidence type="ECO:0000256" key="2">
    <source>
        <dbReference type="RuleBase" id="RU364082"/>
    </source>
</evidence>
<keyword evidence="2" id="KW-0521">NADP</keyword>
<dbReference type="PANTHER" id="PTHR10491">
    <property type="entry name" value="DTDP-4-DEHYDRORHAMNOSE REDUCTASE"/>
    <property type="match status" value="1"/>
</dbReference>
<dbReference type="InterPro" id="IPR036291">
    <property type="entry name" value="NAD(P)-bd_dom_sf"/>
</dbReference>
<dbReference type="GO" id="GO:0008831">
    <property type="term" value="F:dTDP-4-dehydrorhamnose reductase activity"/>
    <property type="evidence" value="ECO:0007669"/>
    <property type="project" value="UniProtKB-EC"/>
</dbReference>
<proteinExistence type="inferred from homology"/>
<dbReference type="Proteomes" id="UP000289216">
    <property type="component" value="Unassembled WGS sequence"/>
</dbReference>
<comment type="caution">
    <text evidence="4">The sequence shown here is derived from an EMBL/GenBank/DDBJ whole genome shotgun (WGS) entry which is preliminary data.</text>
</comment>
<feature type="domain" description="RmlD-like substrate binding" evidence="3">
    <location>
        <begin position="2"/>
        <end position="277"/>
    </location>
</feature>
<dbReference type="PANTHER" id="PTHR10491:SF4">
    <property type="entry name" value="METHIONINE ADENOSYLTRANSFERASE 2 SUBUNIT BETA"/>
    <property type="match status" value="1"/>
</dbReference>
<dbReference type="InterPro" id="IPR005913">
    <property type="entry name" value="dTDP_dehydrorham_reduct"/>
</dbReference>
<dbReference type="RefSeq" id="WP_129491018.1">
    <property type="nucleotide sequence ID" value="NZ_SBAP01000012.1"/>
</dbReference>
<gene>
    <name evidence="4" type="primary">rfbD</name>
    <name evidence="4" type="ORF">EPT53_05595</name>
</gene>
<keyword evidence="2 4" id="KW-0560">Oxidoreductase</keyword>
<evidence type="ECO:0000313" key="4">
    <source>
        <dbReference type="EMBL" id="RXZ69763.1"/>
    </source>
</evidence>
<organism evidence="4 5">
    <name type="scientific">Fusobacterium necrophorum</name>
    <dbReference type="NCBI Taxonomy" id="859"/>
    <lineage>
        <taxon>Bacteria</taxon>
        <taxon>Fusobacteriati</taxon>
        <taxon>Fusobacteriota</taxon>
        <taxon>Fusobacteriia</taxon>
        <taxon>Fusobacteriales</taxon>
        <taxon>Fusobacteriaceae</taxon>
        <taxon>Fusobacterium</taxon>
    </lineage>
</organism>
<comment type="function">
    <text evidence="2">Catalyzes the reduction of dTDP-6-deoxy-L-lyxo-4-hexulose to yield dTDP-L-rhamnose.</text>
</comment>
<dbReference type="GO" id="GO:0019305">
    <property type="term" value="P:dTDP-rhamnose biosynthetic process"/>
    <property type="evidence" value="ECO:0007669"/>
    <property type="project" value="UniProtKB-UniPathway"/>
</dbReference>
<evidence type="ECO:0000313" key="5">
    <source>
        <dbReference type="Proteomes" id="UP000289216"/>
    </source>
</evidence>
<accession>A0A4Q2L0B5</accession>
<dbReference type="Gene3D" id="3.40.50.720">
    <property type="entry name" value="NAD(P)-binding Rossmann-like Domain"/>
    <property type="match status" value="1"/>
</dbReference>
<comment type="pathway">
    <text evidence="2">Carbohydrate biosynthesis; dTDP-L-rhamnose biosynthesis.</text>
</comment>